<gene>
    <name evidence="6" type="ORF">GCM10023351_17910</name>
</gene>
<evidence type="ECO:0000256" key="3">
    <source>
        <dbReference type="ARBA" id="ARBA00023125"/>
    </source>
</evidence>
<name>A0ABP9A550_9MICO</name>
<dbReference type="Gene3D" id="1.10.10.10">
    <property type="entry name" value="Winged helix-like DNA-binding domain superfamily/Winged helix DNA-binding domain"/>
    <property type="match status" value="1"/>
</dbReference>
<dbReference type="SUPFAM" id="SSF53850">
    <property type="entry name" value="Periplasmic binding protein-like II"/>
    <property type="match status" value="1"/>
</dbReference>
<dbReference type="Proteomes" id="UP001501645">
    <property type="component" value="Unassembled WGS sequence"/>
</dbReference>
<reference evidence="7" key="1">
    <citation type="journal article" date="2019" name="Int. J. Syst. Evol. Microbiol.">
        <title>The Global Catalogue of Microorganisms (GCM) 10K type strain sequencing project: providing services to taxonomists for standard genome sequencing and annotation.</title>
        <authorList>
            <consortium name="The Broad Institute Genomics Platform"/>
            <consortium name="The Broad Institute Genome Sequencing Center for Infectious Disease"/>
            <person name="Wu L."/>
            <person name="Ma J."/>
        </authorList>
    </citation>
    <scope>NUCLEOTIDE SEQUENCE [LARGE SCALE GENOMIC DNA]</scope>
    <source>
        <strain evidence="7">JCM 18537</strain>
    </source>
</reference>
<dbReference type="EMBL" id="BAABKO010000002">
    <property type="protein sequence ID" value="GAA4773883.1"/>
    <property type="molecule type" value="Genomic_DNA"/>
</dbReference>
<evidence type="ECO:0000256" key="1">
    <source>
        <dbReference type="ARBA" id="ARBA00009437"/>
    </source>
</evidence>
<dbReference type="SUPFAM" id="SSF46785">
    <property type="entry name" value="Winged helix' DNA-binding domain"/>
    <property type="match status" value="1"/>
</dbReference>
<sequence>MRHVPPIDALELLRAVARLGSVSAAARETGCTQQSGSARLRSIERTLDLELLTRSPRGVALTDAGELVVAWADDVLAAAERFAAGVETLRGESSRELSVAASQTVAGHLLPRWLLAFRARQLADGRTPTEVRLVTANSEQTADLVRAGAVDLGIVESPDIPEDLSSTTVADDVLVLVTTPDGPWAARTSVTLEEVAATPLIAREDGSGTRRAWESTVRKRLGGTPVEPALVLSTSAAIRSAVASGLAPAVLSAHVVADDLALGRLRRIAIDGPAISRPVSALWRGTPRDLRPTSRELLEAATA</sequence>
<dbReference type="Pfam" id="PF03466">
    <property type="entry name" value="LysR_substrate"/>
    <property type="match status" value="1"/>
</dbReference>
<dbReference type="Pfam" id="PF00126">
    <property type="entry name" value="HTH_1"/>
    <property type="match status" value="1"/>
</dbReference>
<protein>
    <submittedName>
        <fullName evidence="6">LysR family transcriptional regulator</fullName>
    </submittedName>
</protein>
<dbReference type="PANTHER" id="PTHR30126:SF39">
    <property type="entry name" value="HTH-TYPE TRANSCRIPTIONAL REGULATOR CYSL"/>
    <property type="match status" value="1"/>
</dbReference>
<feature type="domain" description="HTH lysR-type" evidence="5">
    <location>
        <begin position="5"/>
        <end position="62"/>
    </location>
</feature>
<evidence type="ECO:0000256" key="4">
    <source>
        <dbReference type="ARBA" id="ARBA00023163"/>
    </source>
</evidence>
<dbReference type="InterPro" id="IPR036388">
    <property type="entry name" value="WH-like_DNA-bd_sf"/>
</dbReference>
<keyword evidence="3" id="KW-0238">DNA-binding</keyword>
<dbReference type="InterPro" id="IPR005119">
    <property type="entry name" value="LysR_subst-bd"/>
</dbReference>
<comment type="similarity">
    <text evidence="1">Belongs to the LysR transcriptional regulatory family.</text>
</comment>
<dbReference type="PANTHER" id="PTHR30126">
    <property type="entry name" value="HTH-TYPE TRANSCRIPTIONAL REGULATOR"/>
    <property type="match status" value="1"/>
</dbReference>
<comment type="caution">
    <text evidence="6">The sequence shown here is derived from an EMBL/GenBank/DDBJ whole genome shotgun (WGS) entry which is preliminary data.</text>
</comment>
<keyword evidence="7" id="KW-1185">Reference proteome</keyword>
<dbReference type="InterPro" id="IPR036390">
    <property type="entry name" value="WH_DNA-bd_sf"/>
</dbReference>
<dbReference type="Gene3D" id="3.40.190.10">
    <property type="entry name" value="Periplasmic binding protein-like II"/>
    <property type="match status" value="2"/>
</dbReference>
<accession>A0ABP9A550</accession>
<dbReference type="PROSITE" id="PS50931">
    <property type="entry name" value="HTH_LYSR"/>
    <property type="match status" value="1"/>
</dbReference>
<keyword evidence="4" id="KW-0804">Transcription</keyword>
<proteinExistence type="inferred from homology"/>
<evidence type="ECO:0000313" key="7">
    <source>
        <dbReference type="Proteomes" id="UP001501645"/>
    </source>
</evidence>
<evidence type="ECO:0000256" key="2">
    <source>
        <dbReference type="ARBA" id="ARBA00023015"/>
    </source>
</evidence>
<keyword evidence="2" id="KW-0805">Transcription regulation</keyword>
<organism evidence="6 7">
    <name type="scientific">Microbacterium gilvum</name>
    <dbReference type="NCBI Taxonomy" id="1336204"/>
    <lineage>
        <taxon>Bacteria</taxon>
        <taxon>Bacillati</taxon>
        <taxon>Actinomycetota</taxon>
        <taxon>Actinomycetes</taxon>
        <taxon>Micrococcales</taxon>
        <taxon>Microbacteriaceae</taxon>
        <taxon>Microbacterium</taxon>
    </lineage>
</organism>
<dbReference type="RefSeq" id="WP_345438222.1">
    <property type="nucleotide sequence ID" value="NZ_BAABKO010000002.1"/>
</dbReference>
<evidence type="ECO:0000259" key="5">
    <source>
        <dbReference type="PROSITE" id="PS50931"/>
    </source>
</evidence>
<dbReference type="InterPro" id="IPR000847">
    <property type="entry name" value="LysR_HTH_N"/>
</dbReference>
<evidence type="ECO:0000313" key="6">
    <source>
        <dbReference type="EMBL" id="GAA4773883.1"/>
    </source>
</evidence>